<dbReference type="RefSeq" id="XP_041187976.1">
    <property type="nucleotide sequence ID" value="XM_041336884.1"/>
</dbReference>
<dbReference type="OrthoDB" id="2687798at2759"/>
<organism evidence="2 3">
    <name type="scientific">Suillus subaureus</name>
    <dbReference type="NCBI Taxonomy" id="48587"/>
    <lineage>
        <taxon>Eukaryota</taxon>
        <taxon>Fungi</taxon>
        <taxon>Dikarya</taxon>
        <taxon>Basidiomycota</taxon>
        <taxon>Agaricomycotina</taxon>
        <taxon>Agaricomycetes</taxon>
        <taxon>Agaricomycetidae</taxon>
        <taxon>Boletales</taxon>
        <taxon>Suillineae</taxon>
        <taxon>Suillaceae</taxon>
        <taxon>Suillus</taxon>
    </lineage>
</organism>
<gene>
    <name evidence="2" type="ORF">BJ212DRAFT_1387599</name>
</gene>
<comment type="caution">
    <text evidence="2">The sequence shown here is derived from an EMBL/GenBank/DDBJ whole genome shotgun (WGS) entry which is preliminary data.</text>
</comment>
<dbReference type="Proteomes" id="UP000807769">
    <property type="component" value="Unassembled WGS sequence"/>
</dbReference>
<reference evidence="2" key="1">
    <citation type="journal article" date="2020" name="New Phytol.">
        <title>Comparative genomics reveals dynamic genome evolution in host specialist ectomycorrhizal fungi.</title>
        <authorList>
            <person name="Lofgren L.A."/>
            <person name="Nguyen N.H."/>
            <person name="Vilgalys R."/>
            <person name="Ruytinx J."/>
            <person name="Liao H.L."/>
            <person name="Branco S."/>
            <person name="Kuo A."/>
            <person name="LaButti K."/>
            <person name="Lipzen A."/>
            <person name="Andreopoulos W."/>
            <person name="Pangilinan J."/>
            <person name="Riley R."/>
            <person name="Hundley H."/>
            <person name="Na H."/>
            <person name="Barry K."/>
            <person name="Grigoriev I.V."/>
            <person name="Stajich J.E."/>
            <person name="Kennedy P.G."/>
        </authorList>
    </citation>
    <scope>NUCLEOTIDE SEQUENCE</scope>
    <source>
        <strain evidence="2">MN1</strain>
    </source>
</reference>
<evidence type="ECO:0000313" key="2">
    <source>
        <dbReference type="EMBL" id="KAG1807307.1"/>
    </source>
</evidence>
<feature type="compositionally biased region" description="Basic and acidic residues" evidence="1">
    <location>
        <begin position="94"/>
        <end position="121"/>
    </location>
</feature>
<protein>
    <submittedName>
        <fullName evidence="2">Uncharacterized protein</fullName>
    </submittedName>
</protein>
<dbReference type="AlphaFoldDB" id="A0A9P7J7Y4"/>
<evidence type="ECO:0000313" key="3">
    <source>
        <dbReference type="Proteomes" id="UP000807769"/>
    </source>
</evidence>
<feature type="region of interest" description="Disordered" evidence="1">
    <location>
        <begin position="94"/>
        <end position="145"/>
    </location>
</feature>
<proteinExistence type="predicted"/>
<dbReference type="EMBL" id="JABBWG010000044">
    <property type="protein sequence ID" value="KAG1807307.1"/>
    <property type="molecule type" value="Genomic_DNA"/>
</dbReference>
<accession>A0A9P7J7Y4</accession>
<evidence type="ECO:0000256" key="1">
    <source>
        <dbReference type="SAM" id="MobiDB-lite"/>
    </source>
</evidence>
<feature type="compositionally biased region" description="Polar residues" evidence="1">
    <location>
        <begin position="124"/>
        <end position="138"/>
    </location>
</feature>
<keyword evidence="3" id="KW-1185">Reference proteome</keyword>
<sequence length="145" mass="16326">MLRTIQLLCLRKISRYPSPSHRSLRTFTCPLHPSSGTPKPHSAESYFKDADETAPQDPTIHCVDAASEAVQRPYQPPSGQWSQAGVRTSEYEYVSKDEPHDVPNEQANENKLRYDGTEKLYPETSHSGEVQRVNQGEDANQDESP</sequence>
<dbReference type="GeneID" id="64630900"/>
<name>A0A9P7J7Y4_9AGAM</name>